<dbReference type="Gene3D" id="3.30.420.10">
    <property type="entry name" value="Ribonuclease H-like superfamily/Ribonuclease H"/>
    <property type="match status" value="1"/>
</dbReference>
<reference evidence="1 2" key="1">
    <citation type="submission" date="2021-03" db="EMBL/GenBank/DDBJ databases">
        <title>Genomic Encyclopedia of Type Strains, Phase IV (KMG-IV): sequencing the most valuable type-strain genomes for metagenomic binning, comparative biology and taxonomic classification.</title>
        <authorList>
            <person name="Goeker M."/>
        </authorList>
    </citation>
    <scope>NUCLEOTIDE SEQUENCE [LARGE SCALE GENOMIC DNA]</scope>
    <source>
        <strain evidence="1 2">DSM 23491</strain>
    </source>
</reference>
<dbReference type="Proteomes" id="UP001519273">
    <property type="component" value="Unassembled WGS sequence"/>
</dbReference>
<proteinExistence type="predicted"/>
<gene>
    <name evidence="1" type="ORF">J2Z20_003507</name>
</gene>
<dbReference type="InterPro" id="IPR036397">
    <property type="entry name" value="RNaseH_sf"/>
</dbReference>
<evidence type="ECO:0000313" key="1">
    <source>
        <dbReference type="EMBL" id="MBP1938567.1"/>
    </source>
</evidence>
<organism evidence="1 2">
    <name type="scientific">Paenibacillus sediminis</name>
    <dbReference type="NCBI Taxonomy" id="664909"/>
    <lineage>
        <taxon>Bacteria</taxon>
        <taxon>Bacillati</taxon>
        <taxon>Bacillota</taxon>
        <taxon>Bacilli</taxon>
        <taxon>Bacillales</taxon>
        <taxon>Paenibacillaceae</taxon>
        <taxon>Paenibacillus</taxon>
    </lineage>
</organism>
<name>A0ABS4H7R3_9BACL</name>
<dbReference type="EMBL" id="JAGGKP010000017">
    <property type="protein sequence ID" value="MBP1938567.1"/>
    <property type="molecule type" value="Genomic_DNA"/>
</dbReference>
<protein>
    <submittedName>
        <fullName evidence="1">Uncharacterized protein</fullName>
    </submittedName>
</protein>
<comment type="caution">
    <text evidence="1">The sequence shown here is derived from an EMBL/GenBank/DDBJ whole genome shotgun (WGS) entry which is preliminary data.</text>
</comment>
<sequence length="381" mass="43480">MSISQLRIHGECELFGKLHKIVSINPPHIWLKRPDNETFSIEYSSLITNPSFKPLRSMIVTKKDSIPFDSQLAKLKPSKREDVSKRFELIKPLLLLEQIKCGDMQSLIQFKDKYLFLMDDSTEDLEKLSQDELIKRIKKKKGSSRSSIMRYLTAYKSNGEEGLISDKGSGTNKRKDNLKLVINDPDDPDIILDTLTVRLSSKQIEILKEVIENEYLTRLKPSVATIHRSAKNKCMDKQEPEIKYITICHIIERISKRVKETRRNPSKAKRTYDEVARGYADREALGRLDIIQMDHANLDIPAVDDITGLVVARPWLTLGLCVHSREPWCVHLSAEGPSENVVRKAIKNGVSPKNTRTLYGTQQEWGASGILGLEKSLSCRR</sequence>
<accession>A0ABS4H7R3</accession>
<evidence type="ECO:0000313" key="2">
    <source>
        <dbReference type="Proteomes" id="UP001519273"/>
    </source>
</evidence>
<keyword evidence="2" id="KW-1185">Reference proteome</keyword>
<dbReference type="RefSeq" id="WP_209853170.1">
    <property type="nucleotide sequence ID" value="NZ_CBCRVE010000016.1"/>
</dbReference>